<dbReference type="Proteomes" id="UP001430804">
    <property type="component" value="Unassembled WGS sequence"/>
</dbReference>
<organism evidence="7 8">
    <name type="scientific">Pseudohoeflea coraliihabitans</name>
    <dbReference type="NCBI Taxonomy" id="2860393"/>
    <lineage>
        <taxon>Bacteria</taxon>
        <taxon>Pseudomonadati</taxon>
        <taxon>Pseudomonadota</taxon>
        <taxon>Alphaproteobacteria</taxon>
        <taxon>Hyphomicrobiales</taxon>
        <taxon>Rhizobiaceae</taxon>
        <taxon>Pseudohoeflea</taxon>
    </lineage>
</organism>
<gene>
    <name evidence="7" type="ORF">KY465_12215</name>
</gene>
<accession>A0ABS6WQ02</accession>
<dbReference type="InterPro" id="IPR014436">
    <property type="entry name" value="Extradiol_dOase_DODA"/>
</dbReference>
<protein>
    <submittedName>
        <fullName evidence="7">Dioxygenase</fullName>
    </submittedName>
</protein>
<keyword evidence="7" id="KW-0223">Dioxygenase</keyword>
<comment type="cofactor">
    <cofactor evidence="1">
        <name>Zn(2+)</name>
        <dbReference type="ChEBI" id="CHEBI:29105"/>
    </cofactor>
</comment>
<dbReference type="PANTHER" id="PTHR30096">
    <property type="entry name" value="4,5-DOPA DIOXYGENASE EXTRADIOL-LIKE PROTEIN"/>
    <property type="match status" value="1"/>
</dbReference>
<name>A0ABS6WQ02_9HYPH</name>
<keyword evidence="3" id="KW-0479">Metal-binding</keyword>
<evidence type="ECO:0000313" key="8">
    <source>
        <dbReference type="Proteomes" id="UP001430804"/>
    </source>
</evidence>
<evidence type="ECO:0000256" key="1">
    <source>
        <dbReference type="ARBA" id="ARBA00001947"/>
    </source>
</evidence>
<comment type="similarity">
    <text evidence="2">Belongs to the DODA-type extradiol aromatic ring-opening dioxygenase family.</text>
</comment>
<sequence length="285" mass="30941">MSEVFVSPQPQARQGAVLPSLFISHGSPDTVIARTPANAFLRDVASSLPRPKAIVVVSAHFELPDLVGVTADAAPETIHDFGGFQQELYEMQYPAPGAPELAEQISADLAAQGFTARTLVERGFDHGVWVPLILMYPEADIPVVVVSVDPQGGPEHHLRLGRALAKLAREDVLVVGSGSFTHNLPEAFVNVRQGARDAAVPAWAQEFADWMCERISAADLDALLAYRDRAPHASRNHPTDEHLMPLFVAMGVAGDRFAATQLHRSDEFGVLSMAMWRFDPAPAER</sequence>
<keyword evidence="4" id="KW-0862">Zinc</keyword>
<dbReference type="PANTHER" id="PTHR30096:SF0">
    <property type="entry name" value="4,5-DOPA DIOXYGENASE EXTRADIOL-LIKE PROTEIN"/>
    <property type="match status" value="1"/>
</dbReference>
<dbReference type="GO" id="GO:0051213">
    <property type="term" value="F:dioxygenase activity"/>
    <property type="evidence" value="ECO:0007669"/>
    <property type="project" value="UniProtKB-KW"/>
</dbReference>
<evidence type="ECO:0000256" key="5">
    <source>
        <dbReference type="ARBA" id="ARBA00023002"/>
    </source>
</evidence>
<proteinExistence type="inferred from homology"/>
<feature type="domain" description="Extradiol ring-cleavage dioxygenase class III enzyme subunit B" evidence="6">
    <location>
        <begin position="47"/>
        <end position="263"/>
    </location>
</feature>
<keyword evidence="8" id="KW-1185">Reference proteome</keyword>
<comment type="caution">
    <text evidence="7">The sequence shown here is derived from an EMBL/GenBank/DDBJ whole genome shotgun (WGS) entry which is preliminary data.</text>
</comment>
<evidence type="ECO:0000256" key="4">
    <source>
        <dbReference type="ARBA" id="ARBA00022833"/>
    </source>
</evidence>
<dbReference type="CDD" id="cd07363">
    <property type="entry name" value="45_DOPA_Dioxygenase"/>
    <property type="match status" value="1"/>
</dbReference>
<evidence type="ECO:0000256" key="2">
    <source>
        <dbReference type="ARBA" id="ARBA00007581"/>
    </source>
</evidence>
<dbReference type="RefSeq" id="WP_219201986.1">
    <property type="nucleotide sequence ID" value="NZ_JAHWQX010000003.1"/>
</dbReference>
<dbReference type="EMBL" id="JAHWQX010000003">
    <property type="protein sequence ID" value="MBW3098047.1"/>
    <property type="molecule type" value="Genomic_DNA"/>
</dbReference>
<dbReference type="InterPro" id="IPR004183">
    <property type="entry name" value="Xdiol_dOase_suB"/>
</dbReference>
<keyword evidence="5" id="KW-0560">Oxidoreductase</keyword>
<dbReference type="PIRSF" id="PIRSF006157">
    <property type="entry name" value="Doxgns_DODA"/>
    <property type="match status" value="1"/>
</dbReference>
<dbReference type="Pfam" id="PF02900">
    <property type="entry name" value="LigB"/>
    <property type="match status" value="1"/>
</dbReference>
<evidence type="ECO:0000259" key="6">
    <source>
        <dbReference type="Pfam" id="PF02900"/>
    </source>
</evidence>
<reference evidence="7" key="1">
    <citation type="submission" date="2021-07" db="EMBL/GenBank/DDBJ databases">
        <title>Pseudohoeflea marina sp. nov. a polyhydroxyalcanoate-producing bacterium.</title>
        <authorList>
            <person name="Zheng W."/>
            <person name="Yu S."/>
            <person name="Huang Y."/>
        </authorList>
    </citation>
    <scope>NUCLEOTIDE SEQUENCE</scope>
    <source>
        <strain evidence="7">DP4N28-3</strain>
    </source>
</reference>
<evidence type="ECO:0000256" key="3">
    <source>
        <dbReference type="ARBA" id="ARBA00022723"/>
    </source>
</evidence>
<evidence type="ECO:0000313" key="7">
    <source>
        <dbReference type="EMBL" id="MBW3098047.1"/>
    </source>
</evidence>